<name>D0WGT8_SLAES</name>
<protein>
    <submittedName>
        <fullName evidence="1">Uncharacterized protein</fullName>
    </submittedName>
</protein>
<evidence type="ECO:0000313" key="1">
    <source>
        <dbReference type="EMBL" id="EEZ61701.1"/>
    </source>
</evidence>
<proteinExistence type="predicted"/>
<dbReference type="HOGENOM" id="CLU_2685874_0_0_11"/>
<reference evidence="1" key="1">
    <citation type="submission" date="2009-10" db="EMBL/GenBank/DDBJ databases">
        <authorList>
            <person name="Weinstock G."/>
            <person name="Sodergren E."/>
            <person name="Clifton S."/>
            <person name="Fulton L."/>
            <person name="Fulton B."/>
            <person name="Courtney L."/>
            <person name="Fronick C."/>
            <person name="Harrison M."/>
            <person name="Strong C."/>
            <person name="Farmer C."/>
            <person name="Delahaunty K."/>
            <person name="Markovic C."/>
            <person name="Hall O."/>
            <person name="Minx P."/>
            <person name="Tomlinson C."/>
            <person name="Mitreva M."/>
            <person name="Nelson J."/>
            <person name="Hou S."/>
            <person name="Wollam A."/>
            <person name="Pepin K.H."/>
            <person name="Johnson M."/>
            <person name="Bhonagiri V."/>
            <person name="Nash W.E."/>
            <person name="Warren W."/>
            <person name="Chinwalla A."/>
            <person name="Mardis E.R."/>
            <person name="Wilson R.K."/>
        </authorList>
    </citation>
    <scope>NUCLEOTIDE SEQUENCE [LARGE SCALE GENOMIC DNA]</scope>
    <source>
        <strain evidence="1">ATCC 700122</strain>
    </source>
</reference>
<dbReference type="STRING" id="649764.HMPREF0762_01042"/>
<keyword evidence="2" id="KW-1185">Reference proteome</keyword>
<accession>D0WGT8</accession>
<organism evidence="1 2">
    <name type="scientific">Slackia exigua (strain ATCC 700122 / DSM 15923 / CIP 105133 / JCM 11022 / KCTC 5966 / S-7)</name>
    <dbReference type="NCBI Taxonomy" id="649764"/>
    <lineage>
        <taxon>Bacteria</taxon>
        <taxon>Bacillati</taxon>
        <taxon>Actinomycetota</taxon>
        <taxon>Coriobacteriia</taxon>
        <taxon>Eggerthellales</taxon>
        <taxon>Eggerthellaceae</taxon>
        <taxon>Slackia</taxon>
    </lineage>
</organism>
<dbReference type="AlphaFoldDB" id="D0WGT8"/>
<evidence type="ECO:0000313" key="2">
    <source>
        <dbReference type="Proteomes" id="UP000006001"/>
    </source>
</evidence>
<sequence length="74" mass="8305">MDGYVASLVCHGLPLDSDRDALEDRSWCSRFQGDAHSSRRSLPLVAQGRVRAAYRPESFPHPAKPAFTGIFQRF</sequence>
<dbReference type="Proteomes" id="UP000006001">
    <property type="component" value="Unassembled WGS sequence"/>
</dbReference>
<comment type="caution">
    <text evidence="1">The sequence shown here is derived from an EMBL/GenBank/DDBJ whole genome shotgun (WGS) entry which is preliminary data.</text>
</comment>
<dbReference type="EMBL" id="ACUX02000006">
    <property type="protein sequence ID" value="EEZ61701.1"/>
    <property type="molecule type" value="Genomic_DNA"/>
</dbReference>
<gene>
    <name evidence="1" type="ORF">HMPREF0762_01042</name>
</gene>